<evidence type="ECO:0000259" key="3">
    <source>
        <dbReference type="Pfam" id="PF16332"/>
    </source>
</evidence>
<dbReference type="InterPro" id="IPR032518">
    <property type="entry name" value="HepII_N"/>
</dbReference>
<dbReference type="Gene3D" id="2.60.40.10">
    <property type="entry name" value="Immunoglobulins"/>
    <property type="match status" value="1"/>
</dbReference>
<dbReference type="InterPro" id="IPR012480">
    <property type="entry name" value="Hepar_II_III_C"/>
</dbReference>
<evidence type="ECO:0000313" key="4">
    <source>
        <dbReference type="EMBL" id="TLS49056.1"/>
    </source>
</evidence>
<dbReference type="InterPro" id="IPR013783">
    <property type="entry name" value="Ig-like_fold"/>
</dbReference>
<evidence type="ECO:0000313" key="5">
    <source>
        <dbReference type="Proteomes" id="UP000309676"/>
    </source>
</evidence>
<dbReference type="Gene3D" id="2.70.98.70">
    <property type="match status" value="1"/>
</dbReference>
<dbReference type="OrthoDB" id="9772435at2"/>
<dbReference type="RefSeq" id="WP_138197592.1">
    <property type="nucleotide sequence ID" value="NZ_VCIW01000025.1"/>
</dbReference>
<reference evidence="4 5" key="1">
    <citation type="submission" date="2019-05" db="EMBL/GenBank/DDBJ databases">
        <authorList>
            <person name="Narsing Rao M.P."/>
            <person name="Li W.J."/>
        </authorList>
    </citation>
    <scope>NUCLEOTIDE SEQUENCE [LARGE SCALE GENOMIC DNA]</scope>
    <source>
        <strain evidence="4 5">SYSU_K30003</strain>
    </source>
</reference>
<dbReference type="Proteomes" id="UP000309676">
    <property type="component" value="Unassembled WGS sequence"/>
</dbReference>
<dbReference type="Gene3D" id="1.50.10.100">
    <property type="entry name" value="Chondroitin AC/alginate lyase"/>
    <property type="match status" value="1"/>
</dbReference>
<gene>
    <name evidence="4" type="ORF">FE782_27675</name>
</gene>
<dbReference type="AlphaFoldDB" id="A0A5R9G414"/>
<comment type="caution">
    <text evidence="4">The sequence shown here is derived from an EMBL/GenBank/DDBJ whole genome shotgun (WGS) entry which is preliminary data.</text>
</comment>
<accession>A0A5R9G414</accession>
<dbReference type="SUPFAM" id="SSF48230">
    <property type="entry name" value="Chondroitin AC/alginate lyase"/>
    <property type="match status" value="1"/>
</dbReference>
<dbReference type="InterPro" id="IPR008929">
    <property type="entry name" value="Chondroitin_lyas"/>
</dbReference>
<dbReference type="PIRSF" id="PIRSF034409">
    <property type="entry name" value="Oligosach_lyase"/>
    <property type="match status" value="1"/>
</dbReference>
<comment type="subcellular location">
    <subcellularLocation>
        <location evidence="1">Cell envelope</location>
    </subcellularLocation>
</comment>
<evidence type="ECO:0000259" key="2">
    <source>
        <dbReference type="Pfam" id="PF07940"/>
    </source>
</evidence>
<sequence>MRKTLFEPISGPLTVQYAPTEETELRENPPRFTWMGGSWEDERYALQLSTDELFQGEETVTFGPLPYNFYTPDRVLAPGTYYWRYALWDGDGPASDWSRTRRFRVAPGLPETPLPSRADRYAGSSEAHPRLWLDAAGVEALRARVRTDADGCGWTAFYERSVLPWAEREQIAEPARYPDNKRVASLWRRMYMDCQETLYAIRHLAVAGVVLQDEALLAKAKAWLLHAASWDPDGTTSRDYNDEAAFRVAGALAWGYDWLHGELTDDERRLVRASLLRRTEQVAFHVIDRSKIHHVPYDSHAVRSLSSVLTPCCIALLHEEEQAKEWLDYAIDYFACLYSPWGGADGGWAEGPMYWTTGMAFVTEAMGLLKAYVGIDLYRRPFFRKTGDFPLYCFSPDTTRASFGDQSTLGDLPSLKTGALMRLFAGQTGNPAYRWYYDQVRARESPEEADTKFYNYGWWDFRFDELVYRHEIPDDAPGSLDGVEPLRWFRDVGWVAMHHRMDDPAEHVVLLAKSSPYGSISHSHGDQNGFLLHAYGEPLAIDSGYYVAFGSTMHLNWRRQTRSKNAPLIDGRGQYAGRDKSLNLEASGRVEDARFRDGVGYARMDATAAYRVEIPYAKRVARELYFVGGSYVVVVDLVDLEQPGRVTWQLHALREPEPNRQTFRVDGEKAELAGKFVYCSSGELRLTAFTGFEDVEPSEIEGLAPHARLLAETKRALSHRIVTLLVPAKKGEPKLVSTFLDDQDHGVHLYFTEHGVTKRIEVPKAY</sequence>
<organism evidence="4 5">
    <name type="scientific">Paenibacillus antri</name>
    <dbReference type="NCBI Taxonomy" id="2582848"/>
    <lineage>
        <taxon>Bacteria</taxon>
        <taxon>Bacillati</taxon>
        <taxon>Bacillota</taxon>
        <taxon>Bacilli</taxon>
        <taxon>Bacillales</taxon>
        <taxon>Paenibacillaceae</taxon>
        <taxon>Paenibacillus</taxon>
    </lineage>
</organism>
<feature type="domain" description="Heparinase II/III-like C-terminal" evidence="2">
    <location>
        <begin position="484"/>
        <end position="656"/>
    </location>
</feature>
<protein>
    <submittedName>
        <fullName evidence="4">DUF4962 domain-containing protein</fullName>
    </submittedName>
</protein>
<feature type="domain" description="Heparinase II N-terminal" evidence="3">
    <location>
        <begin position="41"/>
        <end position="445"/>
    </location>
</feature>
<evidence type="ECO:0000256" key="1">
    <source>
        <dbReference type="ARBA" id="ARBA00004196"/>
    </source>
</evidence>
<dbReference type="GO" id="GO:0016829">
    <property type="term" value="F:lyase activity"/>
    <property type="evidence" value="ECO:0007669"/>
    <property type="project" value="InterPro"/>
</dbReference>
<dbReference type="InterPro" id="IPR012364">
    <property type="entry name" value="Oligosacch_lyase"/>
</dbReference>
<dbReference type="Pfam" id="PF07940">
    <property type="entry name" value="Hepar_II_III_C"/>
    <property type="match status" value="1"/>
</dbReference>
<dbReference type="EMBL" id="VCIW01000025">
    <property type="protein sequence ID" value="TLS49056.1"/>
    <property type="molecule type" value="Genomic_DNA"/>
</dbReference>
<dbReference type="Pfam" id="PF16332">
    <property type="entry name" value="DUF4962"/>
    <property type="match status" value="1"/>
</dbReference>
<name>A0A5R9G414_9BACL</name>
<dbReference type="GO" id="GO:0030313">
    <property type="term" value="C:cell envelope"/>
    <property type="evidence" value="ECO:0007669"/>
    <property type="project" value="UniProtKB-SubCell"/>
</dbReference>
<keyword evidence="5" id="KW-1185">Reference proteome</keyword>
<proteinExistence type="predicted"/>